<dbReference type="STRING" id="1317125.SAMN05444128_1555"/>
<dbReference type="Pfam" id="PF01323">
    <property type="entry name" value="DSBA"/>
    <property type="match status" value="1"/>
</dbReference>
<dbReference type="Gene3D" id="1.10.472.60">
    <property type="entry name" value="putative protein disulfide isomerase domain"/>
    <property type="match status" value="1"/>
</dbReference>
<gene>
    <name evidence="2" type="ORF">SAMN05444128_1555</name>
</gene>
<accession>A0A1R3X3J7</accession>
<reference evidence="3" key="1">
    <citation type="submission" date="2017-01" db="EMBL/GenBank/DDBJ databases">
        <authorList>
            <person name="Varghese N."/>
            <person name="Submissions S."/>
        </authorList>
    </citation>
    <scope>NUCLEOTIDE SEQUENCE [LARGE SCALE GENOMIC DNA]</scope>
    <source>
        <strain evidence="3">LP100</strain>
    </source>
</reference>
<protein>
    <recommendedName>
        <fullName evidence="1">DSBA-like thioredoxin domain-containing protein</fullName>
    </recommendedName>
</protein>
<dbReference type="CDD" id="cd03025">
    <property type="entry name" value="DsbA_FrnE_like"/>
    <property type="match status" value="1"/>
</dbReference>
<evidence type="ECO:0000259" key="1">
    <source>
        <dbReference type="Pfam" id="PF01323"/>
    </source>
</evidence>
<name>A0A1R3X3J7_9BACT</name>
<proteinExistence type="predicted"/>
<dbReference type="GO" id="GO:0016491">
    <property type="term" value="F:oxidoreductase activity"/>
    <property type="evidence" value="ECO:0007669"/>
    <property type="project" value="InterPro"/>
</dbReference>
<dbReference type="InterPro" id="IPR036249">
    <property type="entry name" value="Thioredoxin-like_sf"/>
</dbReference>
<dbReference type="InterPro" id="IPR001853">
    <property type="entry name" value="DSBA-like_thioredoxin_dom"/>
</dbReference>
<feature type="domain" description="DSBA-like thioredoxin" evidence="1">
    <location>
        <begin position="16"/>
        <end position="197"/>
    </location>
</feature>
<dbReference type="SUPFAM" id="SSF52833">
    <property type="entry name" value="Thioredoxin-like"/>
    <property type="match status" value="1"/>
</dbReference>
<dbReference type="Proteomes" id="UP000187181">
    <property type="component" value="Unassembled WGS sequence"/>
</dbReference>
<dbReference type="AlphaFoldDB" id="A0A1R3X3J7"/>
<evidence type="ECO:0000313" key="2">
    <source>
        <dbReference type="EMBL" id="SIT85525.1"/>
    </source>
</evidence>
<dbReference type="EMBL" id="FTPP01000001">
    <property type="protein sequence ID" value="SIT85525.1"/>
    <property type="molecule type" value="Genomic_DNA"/>
</dbReference>
<keyword evidence="3" id="KW-1185">Reference proteome</keyword>
<sequence>MMPMVNSPYNPVLLYVTDPMCAWCYGFTHVVRRLRALWHGRLTVEVVAAGLNPYARDPLSREQKEQLALSWHRVQERTSLPFNYSLFVQEDFVYDTEPACRALHVVRRLRPALTLEILRALHSAFYADGLNLADPQVLAHVVRPFGIQENLFYTLFEADEIIDATEKEFEFVEMLGVKNLPSVYLEGGMGPELLASGFCQLDELEGRLLQHLEMV</sequence>
<dbReference type="Gene3D" id="3.40.30.10">
    <property type="entry name" value="Glutaredoxin"/>
    <property type="match status" value="1"/>
</dbReference>
<organism evidence="2 3">
    <name type="scientific">Pontibacter indicus</name>
    <dbReference type="NCBI Taxonomy" id="1317125"/>
    <lineage>
        <taxon>Bacteria</taxon>
        <taxon>Pseudomonadati</taxon>
        <taxon>Bacteroidota</taxon>
        <taxon>Cytophagia</taxon>
        <taxon>Cytophagales</taxon>
        <taxon>Hymenobacteraceae</taxon>
        <taxon>Pontibacter</taxon>
    </lineage>
</organism>
<evidence type="ECO:0000313" key="3">
    <source>
        <dbReference type="Proteomes" id="UP000187181"/>
    </source>
</evidence>